<dbReference type="Gene3D" id="3.40.960.10">
    <property type="entry name" value="VSR Endonuclease"/>
    <property type="match status" value="1"/>
</dbReference>
<dbReference type="Pfam" id="PF01535">
    <property type="entry name" value="PPR"/>
    <property type="match status" value="1"/>
</dbReference>
<dbReference type="InterPro" id="IPR036915">
    <property type="entry name" value="Cyclin-like_sf"/>
</dbReference>
<evidence type="ECO:0000259" key="4">
    <source>
        <dbReference type="PROSITE" id="PS51286"/>
    </source>
</evidence>
<feature type="compositionally biased region" description="Polar residues" evidence="3">
    <location>
        <begin position="1001"/>
        <end position="1020"/>
    </location>
</feature>
<dbReference type="InterPro" id="IPR050870">
    <property type="entry name" value="FAST_kinase"/>
</dbReference>
<dbReference type="GO" id="GO:0044528">
    <property type="term" value="P:regulation of mitochondrial mRNA stability"/>
    <property type="evidence" value="ECO:0007669"/>
    <property type="project" value="TreeGrafter"/>
</dbReference>
<dbReference type="PANTHER" id="PTHR21228:SF40">
    <property type="entry name" value="LD45607P"/>
    <property type="match status" value="1"/>
</dbReference>
<dbReference type="PANTHER" id="PTHR21228">
    <property type="entry name" value="FAST LEU-RICH DOMAIN-CONTAINING"/>
    <property type="match status" value="1"/>
</dbReference>
<name>A0A2P6U0N6_CHLSO</name>
<dbReference type="Pfam" id="PF08373">
    <property type="entry name" value="RAP"/>
    <property type="match status" value="1"/>
</dbReference>
<evidence type="ECO:0000313" key="6">
    <source>
        <dbReference type="Proteomes" id="UP000239899"/>
    </source>
</evidence>
<dbReference type="GO" id="GO:0035770">
    <property type="term" value="C:ribonucleoprotein granule"/>
    <property type="evidence" value="ECO:0007669"/>
    <property type="project" value="TreeGrafter"/>
</dbReference>
<evidence type="ECO:0000313" key="5">
    <source>
        <dbReference type="EMBL" id="PRW59860.1"/>
    </source>
</evidence>
<dbReference type="OrthoDB" id="385235at2759"/>
<dbReference type="InterPro" id="IPR011990">
    <property type="entry name" value="TPR-like_helical_dom_sf"/>
</dbReference>
<evidence type="ECO:0000256" key="3">
    <source>
        <dbReference type="SAM" id="MobiDB-lite"/>
    </source>
</evidence>
<proteinExistence type="predicted"/>
<dbReference type="PROSITE" id="PS51286">
    <property type="entry name" value="RAP"/>
    <property type="match status" value="1"/>
</dbReference>
<organism evidence="5 6">
    <name type="scientific">Chlorella sorokiniana</name>
    <name type="common">Freshwater green alga</name>
    <dbReference type="NCBI Taxonomy" id="3076"/>
    <lineage>
        <taxon>Eukaryota</taxon>
        <taxon>Viridiplantae</taxon>
        <taxon>Chlorophyta</taxon>
        <taxon>core chlorophytes</taxon>
        <taxon>Trebouxiophyceae</taxon>
        <taxon>Chlorellales</taxon>
        <taxon>Chlorellaceae</taxon>
        <taxon>Chlorella clade</taxon>
        <taxon>Chlorella</taxon>
    </lineage>
</organism>
<keyword evidence="1" id="KW-0677">Repeat</keyword>
<dbReference type="GO" id="GO:0005759">
    <property type="term" value="C:mitochondrial matrix"/>
    <property type="evidence" value="ECO:0007669"/>
    <property type="project" value="TreeGrafter"/>
</dbReference>
<feature type="compositionally biased region" description="Gly residues" evidence="3">
    <location>
        <begin position="843"/>
        <end position="856"/>
    </location>
</feature>
<dbReference type="InterPro" id="IPR002885">
    <property type="entry name" value="PPR_rpt"/>
</dbReference>
<dbReference type="GO" id="GO:0003723">
    <property type="term" value="F:RNA binding"/>
    <property type="evidence" value="ECO:0007669"/>
    <property type="project" value="TreeGrafter"/>
</dbReference>
<keyword evidence="6" id="KW-1185">Reference proteome</keyword>
<feature type="region of interest" description="Disordered" evidence="3">
    <location>
        <begin position="753"/>
        <end position="776"/>
    </location>
</feature>
<sequence>MSGLSPAAGGGARASSSAQALSRQVNQLIMQAPNWQELAQVVVVHYHQMNAVNFCTAYHRFAKHVQNSRPPPEQWSAQEQEQLGGVLSQLNATLQQRLGEVQGHNLGLTLWAISKTYKLPQEGADQLLAALQLEVTFRLQNVTHNTYMTDRHFNFGAQSLSNIIYSAASMGQKADYDLLHAVARAVEWEIDNFRPQGLANVIWGLGKMGAKVTHEVRQMVQLLCDETFQQLTEAQHKGTFSAQNISNLLHGLVNLAIHPSPELLSALVDAADGMLYHFGPQELTNTAWALSQMHRSGVPFTPDVQAFLHRIANEVSVLLGDRGWRARVKPQTVSNLANAYAHLGQQPLLMMQDLIREAMSMLPQFKPQELSNLLWSMAAMDFYPGPAVMDALSQAAGSAASRMKAQEVASTCWAWATLRYFPGAAVMDAMLAASEPNLDRFKSQELGMLCWSFAKLAYMPAAALVRATLPHITAWRAPIAQDCGNMLWAFAVLDILTPDLLAGKLLELPLETFTQETYIQLFQAKMSLSQQVHSVAALIPPELLAQAETEWRQQSSVVKVSHTHKDVAAVMRELHIDFQVEKKIEDGLLSVDIALRNEMVAVEVDGTAHWTQNKPYVPLGRTIWRWRCLASRGWRLVSVPYFRWAKLESLEAKKRYLHQLLKCLSVWDCLSLDPANRDAPFHPPANLAHLTPEEVFQLAADGITPSSLLPPSPATSGASFPSTPLLAGLGPAATGSTSGGSAHLLPVAGLQQQRPYTSGGLPNNNGMPLPVSLGSQSAPVSPATGFARLPDSLYTTNLPAGAAAVGRPSTAGLASSGSGRLGGGSSGGGLNVSAQPFTFGGGGGGGGFGGSSGGSCGSTPSFGRTSSRPDALGSPVLGGGSQLRSTSPSPLGPSFGGSSGGMSLASTAPAFSPGAPAFSPGAAAFSPGAAAFSPALRSGSNGLPAGELPGSSAPPSIRTVNSLSGVSGGSSLASPALAGFGSSIQLRPVTGLLPGLHASRQAQLRSPQLPSLARTGSPTVSGGLALTADKGNQGTVQLPGVESDSDDEHGDLRSLFSSVVGLSQPAAPAGPLSVEAVRTKLALLPADRSVADQAPAWLADWQPPMVAQLLLLLDSPTTAARAVQLFEWLRGLPADAPLAHLCTPAAYAAMITLYGHWRKAKSAVHLFAELVKLGQDSEEVHSALVEACCRAGKTEVAFDAYRHMVSQGHCPSAAAFQALLDAQLATGGWEEADGLLATMVQQESKGLTAELLNGVIERACAAGNPAAAQSAFGHMCRARLAPSAATFVPLLAALQQQHPAEDNAELAVGLAEQADEACGTPGIGMQAMLEACQARGWCTFALLLLAALESLGQGPTAEQIDGALAACAAAGAVQEAQEAFGKFARHGLSPSPASHAALAEAQCAAGQWADAVQDYETLLHSGAVPAEAHASLIVDVLWRTGLPWAQAKARQLFDTAIHAGWLPPAEATATRNLLRLDLRALHAGTAQLRMHAWLRGLRSTIGNNSARCVLDETAKIVVLANAADGERDVTLEAQLKAELGASLVERKSPFRVQYEDAVAKRIESSTELLRKWLFSDQYEKWQRAFSGHDAMAATGAAAGDVEARLLVEAQLGEEAAQSFAIIHDYEDANTLDATAVRRAAAAPHRADALQAARYLAYDIQPSSTEQLWHSAVVLMDRCTAAGYQPRMPVLLAAACVALAAQTAGLPLDLASLAAHLDREMTAQLTGVEPEAALHNEVQAVAAALQGNTACISAAHCLKTFADRMQCNLDSPAQVQALLGNALEWLHGWLAGELGIKHPPSLQAAAALYLGRKGRGAVPLWPSVLRTLTGYHEDSHPEFSALLREVLHIPQYGRIEFKAEFS</sequence>
<feature type="region of interest" description="Disordered" evidence="3">
    <location>
        <begin position="807"/>
        <end position="829"/>
    </location>
</feature>
<dbReference type="EMBL" id="LHPG02000003">
    <property type="protein sequence ID" value="PRW59860.1"/>
    <property type="molecule type" value="Genomic_DNA"/>
</dbReference>
<reference evidence="5 6" key="1">
    <citation type="journal article" date="2018" name="Plant J.">
        <title>Genome sequences of Chlorella sorokiniana UTEX 1602 and Micractinium conductrix SAG 241.80: implications to maltose excretion by a green alga.</title>
        <authorList>
            <person name="Arriola M.B."/>
            <person name="Velmurugan N."/>
            <person name="Zhang Y."/>
            <person name="Plunkett M.H."/>
            <person name="Hondzo H."/>
            <person name="Barney B.M."/>
        </authorList>
    </citation>
    <scope>NUCLEOTIDE SEQUENCE [LARGE SCALE GENOMIC DNA]</scope>
    <source>
        <strain evidence="6">UTEX 1602</strain>
    </source>
</reference>
<dbReference type="Proteomes" id="UP000239899">
    <property type="component" value="Unassembled WGS sequence"/>
</dbReference>
<accession>A0A2P6U0N6</accession>
<comment type="caution">
    <text evidence="5">The sequence shown here is derived from an EMBL/GenBank/DDBJ whole genome shotgun (WGS) entry which is preliminary data.</text>
</comment>
<dbReference type="InterPro" id="IPR013584">
    <property type="entry name" value="RAP"/>
</dbReference>
<evidence type="ECO:0000256" key="1">
    <source>
        <dbReference type="ARBA" id="ARBA00022737"/>
    </source>
</evidence>
<protein>
    <submittedName>
        <fullName evidence="5">TPR</fullName>
    </submittedName>
</protein>
<dbReference type="PROSITE" id="PS51375">
    <property type="entry name" value="PPR"/>
    <property type="match status" value="1"/>
</dbReference>
<feature type="repeat" description="PPR" evidence="2">
    <location>
        <begin position="1177"/>
        <end position="1211"/>
    </location>
</feature>
<gene>
    <name evidence="5" type="ORF">C2E21_1707</name>
</gene>
<feature type="region of interest" description="Disordered" evidence="3">
    <location>
        <begin position="1001"/>
        <end position="1048"/>
    </location>
</feature>
<feature type="compositionally biased region" description="Gly residues" evidence="3">
    <location>
        <begin position="819"/>
        <end position="829"/>
    </location>
</feature>
<dbReference type="GO" id="GO:0000963">
    <property type="term" value="P:mitochondrial RNA processing"/>
    <property type="evidence" value="ECO:0007669"/>
    <property type="project" value="TreeGrafter"/>
</dbReference>
<feature type="domain" description="RAP" evidence="4">
    <location>
        <begin position="600"/>
        <end position="659"/>
    </location>
</feature>
<dbReference type="NCBIfam" id="TIGR00756">
    <property type="entry name" value="PPR"/>
    <property type="match status" value="1"/>
</dbReference>
<dbReference type="SUPFAM" id="SSF47954">
    <property type="entry name" value="Cyclin-like"/>
    <property type="match status" value="1"/>
</dbReference>
<dbReference type="Gene3D" id="1.25.40.10">
    <property type="entry name" value="Tetratricopeptide repeat domain"/>
    <property type="match status" value="2"/>
</dbReference>
<evidence type="ECO:0000256" key="2">
    <source>
        <dbReference type="PROSITE-ProRule" id="PRU00708"/>
    </source>
</evidence>
<dbReference type="SMART" id="SM00952">
    <property type="entry name" value="RAP"/>
    <property type="match status" value="1"/>
</dbReference>
<feature type="compositionally biased region" description="Polar residues" evidence="3">
    <location>
        <begin position="753"/>
        <end position="766"/>
    </location>
</feature>
<feature type="region of interest" description="Disordered" evidence="3">
    <location>
        <begin position="843"/>
        <end position="900"/>
    </location>
</feature>